<dbReference type="EMBL" id="JAXGFP010000014">
    <property type="protein sequence ID" value="MEG3185240.1"/>
    <property type="molecule type" value="Genomic_DNA"/>
</dbReference>
<gene>
    <name evidence="2" type="ORF">SNE34_14665</name>
</gene>
<evidence type="ECO:0000259" key="1">
    <source>
        <dbReference type="Pfam" id="PF13676"/>
    </source>
</evidence>
<dbReference type="InterPro" id="IPR035897">
    <property type="entry name" value="Toll_tir_struct_dom_sf"/>
</dbReference>
<dbReference type="SUPFAM" id="SSF52200">
    <property type="entry name" value="Toll/Interleukin receptor TIR domain"/>
    <property type="match status" value="1"/>
</dbReference>
<name>A0ABU7Z1X8_9GAMM</name>
<organism evidence="2 3">
    <name type="scientific">Novilysobacter erysipheiresistens</name>
    <dbReference type="NCBI Taxonomy" id="1749332"/>
    <lineage>
        <taxon>Bacteria</taxon>
        <taxon>Pseudomonadati</taxon>
        <taxon>Pseudomonadota</taxon>
        <taxon>Gammaproteobacteria</taxon>
        <taxon>Lysobacterales</taxon>
        <taxon>Lysobacteraceae</taxon>
        <taxon>Novilysobacter</taxon>
    </lineage>
</organism>
<reference evidence="2 3" key="1">
    <citation type="journal article" date="2016" name="Int. J. Syst. Evol. Microbiol.">
        <title>Lysobacter erysipheiresistens sp. nov., an antagonist of powdery mildew, isolated from tobacco-cultivated soil.</title>
        <authorList>
            <person name="Xie B."/>
            <person name="Li T."/>
            <person name="Lin X."/>
            <person name="Wang C.J."/>
            <person name="Chen Y.J."/>
            <person name="Liu W.J."/>
            <person name="Zhao Z.W."/>
        </authorList>
    </citation>
    <scope>NUCLEOTIDE SEQUENCE [LARGE SCALE GENOMIC DNA]</scope>
    <source>
        <strain evidence="2 3">RS-LYSO-3</strain>
    </source>
</reference>
<comment type="caution">
    <text evidence="2">The sequence shown here is derived from an EMBL/GenBank/DDBJ whole genome shotgun (WGS) entry which is preliminary data.</text>
</comment>
<sequence>MALSASQRIKLIKEIADRLANEDWALIDLTLSQFGFPTSSTWSGGIHTYVLEHVGGGEDARLAELAEHLGYTVEQTGTSSIADPAFWKPGCLRVFLSHLSAHRAFTAELQSALLEYGITSFVAHNDIEPTLEWQTEIETALRTCHALVALLHQNFHASNWTDQEIGYVMGRGLPAFSIRLGQDPYGFIGRFQGFNGNGKSAAQLATELFNAYRSNKQTREQLAHGVVATFESSDSFALAKRNVGLLEALEYWEPAFSTRIQKAAENNGQIQSSWGVPERVAALVGKWAAA</sequence>
<accession>A0ABU7Z1X8</accession>
<proteinExistence type="predicted"/>
<keyword evidence="3" id="KW-1185">Reference proteome</keyword>
<dbReference type="Proteomes" id="UP001355056">
    <property type="component" value="Unassembled WGS sequence"/>
</dbReference>
<keyword evidence="2" id="KW-0675">Receptor</keyword>
<dbReference type="InterPro" id="IPR000157">
    <property type="entry name" value="TIR_dom"/>
</dbReference>
<evidence type="ECO:0000313" key="3">
    <source>
        <dbReference type="Proteomes" id="UP001355056"/>
    </source>
</evidence>
<dbReference type="Gene3D" id="3.40.50.10140">
    <property type="entry name" value="Toll/interleukin-1 receptor homology (TIR) domain"/>
    <property type="match status" value="1"/>
</dbReference>
<evidence type="ECO:0000313" key="2">
    <source>
        <dbReference type="EMBL" id="MEG3185240.1"/>
    </source>
</evidence>
<feature type="domain" description="TIR" evidence="1">
    <location>
        <begin position="94"/>
        <end position="170"/>
    </location>
</feature>
<dbReference type="Pfam" id="PF13676">
    <property type="entry name" value="TIR_2"/>
    <property type="match status" value="1"/>
</dbReference>
<protein>
    <submittedName>
        <fullName evidence="2">Toll/interleukin-1 receptor domain-containing protein</fullName>
    </submittedName>
</protein>
<dbReference type="RefSeq" id="WP_332618364.1">
    <property type="nucleotide sequence ID" value="NZ_JAXGFP010000014.1"/>
</dbReference>